<organism evidence="1 2">
    <name type="scientific">Dactylosporangium sucinum</name>
    <dbReference type="NCBI Taxonomy" id="1424081"/>
    <lineage>
        <taxon>Bacteria</taxon>
        <taxon>Bacillati</taxon>
        <taxon>Actinomycetota</taxon>
        <taxon>Actinomycetes</taxon>
        <taxon>Micromonosporales</taxon>
        <taxon>Micromonosporaceae</taxon>
        <taxon>Dactylosporangium</taxon>
    </lineage>
</organism>
<dbReference type="PANTHER" id="PTHR37036">
    <property type="match status" value="1"/>
</dbReference>
<keyword evidence="2" id="KW-1185">Reference proteome</keyword>
<sequence length="318" mass="34163">MRYDELVAAFERRPDRPETRLVRLPGLDGKLAYNPCRIADGDRTLLAVRVESPGSYWRDAASWDPEVRFFEPAGDGWTPAADAPVFAAAEDPFAAWMRDRAGRRRLVFGVVTLDHGAEPPRAVTRFYAADGVAGLDPAAPFLEVAGMKDIRLLQRDADVVVCGRPQGGRAGIGRISVAVTDSYENITPQLVTAAHVFTDQVHPGTKLGVNELHDLGDGTVGALGHVAVGQEGSTQRYCAAWWTIDPQRLTATDPVVVATRSSFPPAPAKFDWLEDVVFPGSLTRLPGGRLQVVCGLGDAVVAEATLEPSAIHPPLAVV</sequence>
<dbReference type="Gene3D" id="2.115.10.20">
    <property type="entry name" value="Glycosyl hydrolase domain, family 43"/>
    <property type="match status" value="1"/>
</dbReference>
<protein>
    <submittedName>
        <fullName evidence="1">Uncharacterized protein</fullName>
    </submittedName>
</protein>
<reference evidence="1" key="1">
    <citation type="journal article" date="2014" name="Int. J. Syst. Evol. Microbiol.">
        <title>Complete genome sequence of Corynebacterium casei LMG S-19264T (=DSM 44701T), isolated from a smear-ripened cheese.</title>
        <authorList>
            <consortium name="US DOE Joint Genome Institute (JGI-PGF)"/>
            <person name="Walter F."/>
            <person name="Albersmeier A."/>
            <person name="Kalinowski J."/>
            <person name="Ruckert C."/>
        </authorList>
    </citation>
    <scope>NUCLEOTIDE SEQUENCE</scope>
    <source>
        <strain evidence="1">JCM 19831</strain>
    </source>
</reference>
<dbReference type="AlphaFoldDB" id="A0A917T0Q6"/>
<dbReference type="InterPro" id="IPR015045">
    <property type="entry name" value="MPT-1-like_LmxM"/>
</dbReference>
<proteinExistence type="predicted"/>
<dbReference type="PANTHER" id="PTHR37036:SF2">
    <property type="entry name" value="DUF1861 FAMILY PROTEIN"/>
    <property type="match status" value="1"/>
</dbReference>
<gene>
    <name evidence="1" type="ORF">GCM10007977_004700</name>
</gene>
<dbReference type="SUPFAM" id="SSF75005">
    <property type="entry name" value="Arabinanase/levansucrase/invertase"/>
    <property type="match status" value="1"/>
</dbReference>
<dbReference type="Proteomes" id="UP000642070">
    <property type="component" value="Unassembled WGS sequence"/>
</dbReference>
<evidence type="ECO:0000313" key="1">
    <source>
        <dbReference type="EMBL" id="GGM06687.1"/>
    </source>
</evidence>
<dbReference type="EMBL" id="BMPI01000002">
    <property type="protein sequence ID" value="GGM06687.1"/>
    <property type="molecule type" value="Genomic_DNA"/>
</dbReference>
<dbReference type="InterPro" id="IPR023296">
    <property type="entry name" value="Glyco_hydro_beta-prop_sf"/>
</dbReference>
<evidence type="ECO:0000313" key="2">
    <source>
        <dbReference type="Proteomes" id="UP000642070"/>
    </source>
</evidence>
<dbReference type="RefSeq" id="WP_190247977.1">
    <property type="nucleotide sequence ID" value="NZ_BMPI01000002.1"/>
</dbReference>
<dbReference type="Pfam" id="PF08950">
    <property type="entry name" value="DUF1861"/>
    <property type="match status" value="1"/>
</dbReference>
<reference evidence="1" key="2">
    <citation type="submission" date="2020-09" db="EMBL/GenBank/DDBJ databases">
        <authorList>
            <person name="Sun Q."/>
            <person name="Ohkuma M."/>
        </authorList>
    </citation>
    <scope>NUCLEOTIDE SEQUENCE</scope>
    <source>
        <strain evidence="1">JCM 19831</strain>
    </source>
</reference>
<comment type="caution">
    <text evidence="1">The sequence shown here is derived from an EMBL/GenBank/DDBJ whole genome shotgun (WGS) entry which is preliminary data.</text>
</comment>
<name>A0A917T0Q6_9ACTN</name>
<accession>A0A917T0Q6</accession>